<dbReference type="Proteomes" id="UP000221011">
    <property type="component" value="Chromosome"/>
</dbReference>
<reference evidence="1 2" key="1">
    <citation type="submission" date="2017-08" db="EMBL/GenBank/DDBJ databases">
        <title>Complete Genome Sequence of Streptomyces formicae KY5, the formicamycin producer.</title>
        <authorList>
            <person name="Holmes N.A."/>
            <person name="Devine R."/>
            <person name="Qin Z."/>
            <person name="Seipke R.F."/>
            <person name="Wilkinson B."/>
            <person name="Hutchings M.I."/>
        </authorList>
    </citation>
    <scope>NUCLEOTIDE SEQUENCE [LARGE SCALE GENOMIC DNA]</scope>
    <source>
        <strain evidence="1 2">KY5</strain>
    </source>
</reference>
<dbReference type="RefSeq" id="WP_159072583.1">
    <property type="nucleotide sequence ID" value="NZ_CP022685.1"/>
</dbReference>
<dbReference type="KEGG" id="sfk:KY5_4387c"/>
<sequence length="49" mass="5458">MAKHSTSIRHSTALDGTWVVKCHCGFHKYAGRNKLAAAQIAQQHKKANR</sequence>
<dbReference type="EMBL" id="CP022685">
    <property type="protein sequence ID" value="ATL29405.1"/>
    <property type="molecule type" value="Genomic_DNA"/>
</dbReference>
<keyword evidence="2" id="KW-1185">Reference proteome</keyword>
<dbReference type="AlphaFoldDB" id="A0A291QD81"/>
<name>A0A291QD81_9ACTN</name>
<evidence type="ECO:0000313" key="1">
    <source>
        <dbReference type="EMBL" id="ATL29405.1"/>
    </source>
</evidence>
<accession>A0A291QD81</accession>
<gene>
    <name evidence="1" type="ORF">KY5_4387c</name>
</gene>
<evidence type="ECO:0000313" key="2">
    <source>
        <dbReference type="Proteomes" id="UP000221011"/>
    </source>
</evidence>
<organism evidence="1 2">
    <name type="scientific">Streptomyces formicae</name>
    <dbReference type="NCBI Taxonomy" id="1616117"/>
    <lineage>
        <taxon>Bacteria</taxon>
        <taxon>Bacillati</taxon>
        <taxon>Actinomycetota</taxon>
        <taxon>Actinomycetes</taxon>
        <taxon>Kitasatosporales</taxon>
        <taxon>Streptomycetaceae</taxon>
        <taxon>Streptomyces</taxon>
    </lineage>
</organism>
<proteinExistence type="predicted"/>
<protein>
    <submittedName>
        <fullName evidence="1">Uncharacterized protein</fullName>
    </submittedName>
</protein>